<dbReference type="EMBL" id="CM056817">
    <property type="protein sequence ID" value="KAJ8621120.1"/>
    <property type="molecule type" value="Genomic_DNA"/>
</dbReference>
<sequence>MERSNATAAEDAILGFLQSKEEISNSGDFASSLGIDHDVIVNAIKSLHGFEFVVAQDIKKERWVLTDEGKSYAVAGSPEVQFFLAVPPEGISHEQLQKQVNPAVYKIGRSQATKNKWVEMGKTNVSRKVEHVEDRVKDLLQRVHDGKVIDTKDIEDLKKRKLITLQTWKGYSLQKGPNYAPKRVKAATDLTREHLQSGEWKDLEFKEYNFRALGPPMEAGHLHPLLKVREMFRRIFLEMGFEEMPTNNFVESSFWNFDALFQPQQHPARDSHDTFFLKVPSTTRQLPEDYVERVKRVHESGGYGSKGYGYDWKREEADKNLLRTHTTAVSSRLLYLLAQKPFAPKRYFSIDRVFRNEAVDRTHLAEFHQIEGLVCDRGLKLGDLIGVLSDFFERLGMSKLQFKPAYNPYTEPSMEIFSYHEGFKKWVEVGNSGVFRPEMLLPMGLPEDVSVIAWGLSLERPTMILYGIDNIRDLFGPKVDLSLIKTNPICRLGIQFCIRSFSVKSNSLRTCPWKGWNRHVFPARAIFVPVASPIVEILDDQPTHDPPHSILNAYVVVCKSKYYSPTSPEPIDPQSRVFLYLGDSGLSTMNLATLCRRINIKELVTSVPLYNGLSDASGGGLSLMFRRWATKKTAGSTKNGRDSKPKNLGVKKFGGERVIPGNIIVRQRGTRFHPGDYVGIGKDHTLYALKEGRVRFDRHKLSGRKWVHIDPKEGHVLHPIYTNAALEAESVS</sequence>
<gene>
    <name evidence="1" type="ORF">MRB53_029649</name>
</gene>
<dbReference type="Proteomes" id="UP001234297">
    <property type="component" value="Chromosome 9"/>
</dbReference>
<evidence type="ECO:0000313" key="1">
    <source>
        <dbReference type="EMBL" id="KAJ8621120.1"/>
    </source>
</evidence>
<proteinExistence type="predicted"/>
<keyword evidence="2" id="KW-1185">Reference proteome</keyword>
<organism evidence="1 2">
    <name type="scientific">Persea americana</name>
    <name type="common">Avocado</name>
    <dbReference type="NCBI Taxonomy" id="3435"/>
    <lineage>
        <taxon>Eukaryota</taxon>
        <taxon>Viridiplantae</taxon>
        <taxon>Streptophyta</taxon>
        <taxon>Embryophyta</taxon>
        <taxon>Tracheophyta</taxon>
        <taxon>Spermatophyta</taxon>
        <taxon>Magnoliopsida</taxon>
        <taxon>Magnoliidae</taxon>
        <taxon>Laurales</taxon>
        <taxon>Lauraceae</taxon>
        <taxon>Persea</taxon>
    </lineage>
</organism>
<protein>
    <submittedName>
        <fullName evidence="1">Uncharacterized protein</fullName>
    </submittedName>
</protein>
<reference evidence="1 2" key="1">
    <citation type="journal article" date="2022" name="Hortic Res">
        <title>A haplotype resolved chromosomal level avocado genome allows analysis of novel avocado genes.</title>
        <authorList>
            <person name="Nath O."/>
            <person name="Fletcher S.J."/>
            <person name="Hayward A."/>
            <person name="Shaw L.M."/>
            <person name="Masouleh A.K."/>
            <person name="Furtado A."/>
            <person name="Henry R.J."/>
            <person name="Mitter N."/>
        </authorList>
    </citation>
    <scope>NUCLEOTIDE SEQUENCE [LARGE SCALE GENOMIC DNA]</scope>
    <source>
        <strain evidence="2">cv. Hass</strain>
    </source>
</reference>
<comment type="caution">
    <text evidence="1">The sequence shown here is derived from an EMBL/GenBank/DDBJ whole genome shotgun (WGS) entry which is preliminary data.</text>
</comment>
<accession>A0ACC2KIZ7</accession>
<name>A0ACC2KIZ7_PERAE</name>
<evidence type="ECO:0000313" key="2">
    <source>
        <dbReference type="Proteomes" id="UP001234297"/>
    </source>
</evidence>